<feature type="transmembrane region" description="Helical" evidence="1">
    <location>
        <begin position="41"/>
        <end position="59"/>
    </location>
</feature>
<feature type="domain" description="DUF7702" evidence="2">
    <location>
        <begin position="5"/>
        <end position="256"/>
    </location>
</feature>
<evidence type="ECO:0000259" key="2">
    <source>
        <dbReference type="Pfam" id="PF24800"/>
    </source>
</evidence>
<evidence type="ECO:0000256" key="1">
    <source>
        <dbReference type="SAM" id="Phobius"/>
    </source>
</evidence>
<dbReference type="OrthoDB" id="2560628at2759"/>
<feature type="transmembrane region" description="Helical" evidence="1">
    <location>
        <begin position="79"/>
        <end position="97"/>
    </location>
</feature>
<keyword evidence="1" id="KW-0812">Transmembrane</keyword>
<name>A0A8H5AY82_9AGAR</name>
<evidence type="ECO:0000313" key="3">
    <source>
        <dbReference type="EMBL" id="KAF5312698.1"/>
    </source>
</evidence>
<comment type="caution">
    <text evidence="3">The sequence shown here is derived from an EMBL/GenBank/DDBJ whole genome shotgun (WGS) entry which is preliminary data.</text>
</comment>
<dbReference type="EMBL" id="JAACJJ010000056">
    <property type="protein sequence ID" value="KAF5312698.1"/>
    <property type="molecule type" value="Genomic_DNA"/>
</dbReference>
<proteinExistence type="predicted"/>
<protein>
    <recommendedName>
        <fullName evidence="2">DUF7702 domain-containing protein</fullName>
    </recommendedName>
</protein>
<sequence>MPSLDNRGAVGAAFVGAYAPIAVLTFILLIRYGLRRDAGWLWLNIFALTRIAEGALLLAGELMKPPKPILLDAAHIMDFAGIAPLMLSTLGFLGMAGQNTYSDNPRVATLLRLVALVILAGIGLTTAGGILGIQAHSNHSSAKLLREIGNILYAISYVCLFIAHIGTWTYRWHLRSYRRNLLFGISTALPLLGVRIAYSVLQAFSASDVRGLEPSSNPTLAKLNPVTGNFTLWLVLSVIMEFIVALLYLYSSTVLAKKHHHH</sequence>
<keyword evidence="1" id="KW-1133">Transmembrane helix</keyword>
<evidence type="ECO:0000313" key="4">
    <source>
        <dbReference type="Proteomes" id="UP000567179"/>
    </source>
</evidence>
<dbReference type="Pfam" id="PF24800">
    <property type="entry name" value="DUF7702"/>
    <property type="match status" value="1"/>
</dbReference>
<dbReference type="Proteomes" id="UP000567179">
    <property type="component" value="Unassembled WGS sequence"/>
</dbReference>
<dbReference type="AlphaFoldDB" id="A0A8H5AY82"/>
<feature type="transmembrane region" description="Helical" evidence="1">
    <location>
        <begin position="12"/>
        <end position="34"/>
    </location>
</feature>
<feature type="transmembrane region" description="Helical" evidence="1">
    <location>
        <begin position="181"/>
        <end position="201"/>
    </location>
</feature>
<feature type="transmembrane region" description="Helical" evidence="1">
    <location>
        <begin position="151"/>
        <end position="169"/>
    </location>
</feature>
<feature type="transmembrane region" description="Helical" evidence="1">
    <location>
        <begin position="109"/>
        <end position="131"/>
    </location>
</feature>
<accession>A0A8H5AY82</accession>
<keyword evidence="1" id="KW-0472">Membrane</keyword>
<gene>
    <name evidence="3" type="ORF">D9619_002870</name>
</gene>
<feature type="transmembrane region" description="Helical" evidence="1">
    <location>
        <begin position="230"/>
        <end position="250"/>
    </location>
</feature>
<dbReference type="InterPro" id="IPR056119">
    <property type="entry name" value="DUF7702"/>
</dbReference>
<reference evidence="3 4" key="1">
    <citation type="journal article" date="2020" name="ISME J.">
        <title>Uncovering the hidden diversity of litter-decomposition mechanisms in mushroom-forming fungi.</title>
        <authorList>
            <person name="Floudas D."/>
            <person name="Bentzer J."/>
            <person name="Ahren D."/>
            <person name="Johansson T."/>
            <person name="Persson P."/>
            <person name="Tunlid A."/>
        </authorList>
    </citation>
    <scope>NUCLEOTIDE SEQUENCE [LARGE SCALE GENOMIC DNA]</scope>
    <source>
        <strain evidence="3 4">CBS 101986</strain>
    </source>
</reference>
<dbReference type="PANTHER" id="PTHR42109:SF2">
    <property type="entry name" value="INTEGRAL MEMBRANE PROTEIN"/>
    <property type="match status" value="1"/>
</dbReference>
<organism evidence="3 4">
    <name type="scientific">Psilocybe cf. subviscida</name>
    <dbReference type="NCBI Taxonomy" id="2480587"/>
    <lineage>
        <taxon>Eukaryota</taxon>
        <taxon>Fungi</taxon>
        <taxon>Dikarya</taxon>
        <taxon>Basidiomycota</taxon>
        <taxon>Agaricomycotina</taxon>
        <taxon>Agaricomycetes</taxon>
        <taxon>Agaricomycetidae</taxon>
        <taxon>Agaricales</taxon>
        <taxon>Agaricineae</taxon>
        <taxon>Strophariaceae</taxon>
        <taxon>Psilocybe</taxon>
    </lineage>
</organism>
<keyword evidence="4" id="KW-1185">Reference proteome</keyword>
<dbReference type="PANTHER" id="PTHR42109">
    <property type="entry name" value="UNPLACED GENOMIC SCAFFOLD UM_SCAF_CONTIG_1.265, WHOLE GENOME SHOTGUN SEQUENCE"/>
    <property type="match status" value="1"/>
</dbReference>